<keyword evidence="6" id="KW-0472">Membrane</keyword>
<evidence type="ECO:0000256" key="5">
    <source>
        <dbReference type="ARBA" id="ARBA00022779"/>
    </source>
</evidence>
<keyword evidence="9" id="KW-0282">Flagellum</keyword>
<dbReference type="EMBL" id="CP062796">
    <property type="protein sequence ID" value="QUL98606.1"/>
    <property type="molecule type" value="Genomic_DNA"/>
</dbReference>
<dbReference type="GO" id="GO:0009425">
    <property type="term" value="C:bacterial-type flagellum basal body"/>
    <property type="evidence" value="ECO:0007669"/>
    <property type="project" value="InterPro"/>
</dbReference>
<evidence type="ECO:0000259" key="8">
    <source>
        <dbReference type="Pfam" id="PF01052"/>
    </source>
</evidence>
<dbReference type="SUPFAM" id="SSF101801">
    <property type="entry name" value="Surface presentation of antigens (SPOA)"/>
    <property type="match status" value="1"/>
</dbReference>
<dbReference type="GO" id="GO:0005886">
    <property type="term" value="C:plasma membrane"/>
    <property type="evidence" value="ECO:0007669"/>
    <property type="project" value="UniProtKB-SubCell"/>
</dbReference>
<name>A0AAT9LBX4_9FIRM</name>
<dbReference type="AlphaFoldDB" id="A0AAT9LBX4"/>
<keyword evidence="5" id="KW-0283">Flagellar rotation</keyword>
<feature type="compositionally biased region" description="Acidic residues" evidence="7">
    <location>
        <begin position="1"/>
        <end position="12"/>
    </location>
</feature>
<keyword evidence="4" id="KW-0145">Chemotaxis</keyword>
<comment type="subcellular location">
    <subcellularLocation>
        <location evidence="1">Cell membrane</location>
        <topology evidence="1">Peripheral membrane protein</topology>
        <orientation evidence="1">Cytoplasmic side</orientation>
    </subcellularLocation>
</comment>
<dbReference type="GO" id="GO:0071973">
    <property type="term" value="P:bacterial-type flagellum-dependent cell motility"/>
    <property type="evidence" value="ECO:0007669"/>
    <property type="project" value="InterPro"/>
</dbReference>
<dbReference type="PANTHER" id="PTHR43484">
    <property type="match status" value="1"/>
</dbReference>
<evidence type="ECO:0000313" key="9">
    <source>
        <dbReference type="EMBL" id="QUL98606.1"/>
    </source>
</evidence>
<accession>A0AAT9LBX4</accession>
<dbReference type="GO" id="GO:0006935">
    <property type="term" value="P:chemotaxis"/>
    <property type="evidence" value="ECO:0007669"/>
    <property type="project" value="UniProtKB-KW"/>
</dbReference>
<comment type="similarity">
    <text evidence="2">Belongs to the FliN/MopA/SpaO family.</text>
</comment>
<gene>
    <name evidence="9" type="primary">fliN</name>
    <name evidence="9" type="ORF">IMF26_00445</name>
</gene>
<evidence type="ECO:0000256" key="1">
    <source>
        <dbReference type="ARBA" id="ARBA00004413"/>
    </source>
</evidence>
<protein>
    <submittedName>
        <fullName evidence="9">Flagellar motor switch protein FliN</fullName>
    </submittedName>
</protein>
<dbReference type="Pfam" id="PF01052">
    <property type="entry name" value="FliMN_C"/>
    <property type="match status" value="1"/>
</dbReference>
<keyword evidence="9" id="KW-0969">Cilium</keyword>
<keyword evidence="9" id="KW-0966">Cell projection</keyword>
<dbReference type="InterPro" id="IPR001543">
    <property type="entry name" value="FliN-like_C"/>
</dbReference>
<keyword evidence="3" id="KW-1003">Cell membrane</keyword>
<evidence type="ECO:0000256" key="4">
    <source>
        <dbReference type="ARBA" id="ARBA00022500"/>
    </source>
</evidence>
<dbReference type="InterPro" id="IPR001172">
    <property type="entry name" value="FliN_T3SS_HrcQb"/>
</dbReference>
<dbReference type="GO" id="GO:0003774">
    <property type="term" value="F:cytoskeletal motor activity"/>
    <property type="evidence" value="ECO:0007669"/>
    <property type="project" value="InterPro"/>
</dbReference>
<dbReference type="InterPro" id="IPR036429">
    <property type="entry name" value="SpoA-like_sf"/>
</dbReference>
<dbReference type="Gene3D" id="2.30.330.10">
    <property type="entry name" value="SpoA-like"/>
    <property type="match status" value="1"/>
</dbReference>
<reference evidence="9" key="2">
    <citation type="journal article" date="2023" name="Biology">
        <title>Prokaryotic Life Associated with Coal-Fire Gas Vents Revealed by Metagenomics.</title>
        <authorList>
            <person name="Kadnikov V.V."/>
            <person name="Mardanov A.V."/>
            <person name="Beletsky A.V."/>
            <person name="Karnachuk O.V."/>
            <person name="Ravin N.V."/>
        </authorList>
    </citation>
    <scope>NUCLEOTIDE SEQUENCE</scope>
    <source>
        <strain evidence="9">Bu02</strain>
    </source>
</reference>
<dbReference type="PANTHER" id="PTHR43484:SF1">
    <property type="entry name" value="FLAGELLAR MOTOR SWITCH PROTEIN FLIN"/>
    <property type="match status" value="1"/>
</dbReference>
<evidence type="ECO:0000256" key="6">
    <source>
        <dbReference type="ARBA" id="ARBA00023136"/>
    </source>
</evidence>
<evidence type="ECO:0000256" key="2">
    <source>
        <dbReference type="ARBA" id="ARBA00009226"/>
    </source>
</evidence>
<dbReference type="KEGG" id="fcz:IMF26_00445"/>
<evidence type="ECO:0000256" key="3">
    <source>
        <dbReference type="ARBA" id="ARBA00022475"/>
    </source>
</evidence>
<dbReference type="PRINTS" id="PR00956">
    <property type="entry name" value="FLGMOTORFLIN"/>
</dbReference>
<sequence length="167" mass="18211">MKEETLTPEEIEALFKAAATQGDLQDPGKEVPHPGPSEPKQPEPVQDSRGVGSHEEQSRTPTIRAAVFEELPKVQGQETPISGMDVLMDIPLSISVELGKARCYVKDLLNLTTGSIVELDRLAGDPVDILVNGKLFARGEVVVIDENFGVRIQEIVTKKGSEKARDR</sequence>
<proteinExistence type="inferred from homology"/>
<feature type="region of interest" description="Disordered" evidence="7">
    <location>
        <begin position="1"/>
        <end position="61"/>
    </location>
</feature>
<organism evidence="9">
    <name type="scientific">Candidatus Fermentithermobacillus carboniphilus</name>
    <dbReference type="NCBI Taxonomy" id="3085328"/>
    <lineage>
        <taxon>Bacteria</taxon>
        <taxon>Bacillati</taxon>
        <taxon>Bacillota</taxon>
        <taxon>Candidatus Fermentithermobacillia</taxon>
        <taxon>Candidatus Fermentithermobacillales</taxon>
        <taxon>Candidatus Fermentithermobacillaceae</taxon>
        <taxon>Candidatus Fermentithermobacillus</taxon>
    </lineage>
</organism>
<feature type="domain" description="Flagellar motor switch protein FliN-like C-terminal" evidence="8">
    <location>
        <begin position="87"/>
        <end position="156"/>
    </location>
</feature>
<dbReference type="InterPro" id="IPR012826">
    <property type="entry name" value="FliN"/>
</dbReference>
<dbReference type="InterPro" id="IPR051469">
    <property type="entry name" value="FliN/MopA/SpaO"/>
</dbReference>
<reference evidence="9" key="1">
    <citation type="submission" date="2020-10" db="EMBL/GenBank/DDBJ databases">
        <authorList>
            <person name="Kadnikov V."/>
            <person name="Beletsky A.V."/>
            <person name="Mardanov A.V."/>
            <person name="Karnachuk O.V."/>
            <person name="Ravin N.V."/>
        </authorList>
    </citation>
    <scope>NUCLEOTIDE SEQUENCE</scope>
    <source>
        <strain evidence="9">Bu02</strain>
    </source>
</reference>
<dbReference type="NCBIfam" id="TIGR02480">
    <property type="entry name" value="fliN"/>
    <property type="match status" value="1"/>
</dbReference>
<evidence type="ECO:0000256" key="7">
    <source>
        <dbReference type="SAM" id="MobiDB-lite"/>
    </source>
</evidence>